<feature type="region of interest" description="Disordered" evidence="6">
    <location>
        <begin position="1"/>
        <end position="61"/>
    </location>
</feature>
<protein>
    <recommendedName>
        <fullName evidence="10">DUF726 domain-containing protein</fullName>
    </recommendedName>
</protein>
<comment type="similarity">
    <text evidence="2">Belongs to the TMCO4 family.</text>
</comment>
<keyword evidence="5 7" id="KW-0472">Membrane</keyword>
<sequence>MIADDRQRSSTPTPSTSSSSENEDNKRSPKAVSMAFPQRQFSTTSSSNNSEHSPRHSYLDSPIEVQPSTRFSLVGLTTTVLRLDFWDDNDPNSIFFCKSTFDVVTQCFNLSEKVVKALKLQLEGEEVLADIVSFIISIKEDPIYKKDGSTPILATLLFAFVNSGNYDSRYRVLLRHLARLLGVVWDDFEDLEDSVALIILEDKFVETEHGRLVREKTARNKKIKRYLMIGAAGGVGGVLIGLTGGLAAPFVAASAGMLIGGGTAIAGLATTAGAAVLGTTMGVAGAGFTGYKMKKRVGAIEEFSIETLTEGTSLNCTLVVSGWIESDLSPEEAFIHQWRHLHHSKEQYTLRYESTYLMRLGNAIEYLMSFAVSVAIQQTLLETALAGLVSAVAWPVALMSVSSVLDNPWNVCISRATEVGEQLAEVLLSRSHGKRPISLIGFSLGARVIFHCLLTLSKRSESVGIIEDVILLGAPVTASPKEWAKVCSVVGGRVINGYCQTDWLLRFLYRTMSVQFRIAGTGPIDNKKNKKICNYNLSHIVKGHLDYSKRLTEVLEAVGVRVGPHSESSQLDLMRLEETAQEAIHHQPIEAIEQDNFCGDPSEIREIKVRDNL</sequence>
<dbReference type="OrthoDB" id="277931at2759"/>
<feature type="transmembrane region" description="Helical" evidence="7">
    <location>
        <begin position="226"/>
        <end position="252"/>
    </location>
</feature>
<proteinExistence type="inferred from homology"/>
<dbReference type="PANTHER" id="PTHR17920">
    <property type="entry name" value="TRANSMEMBRANE AND COILED-COIL DOMAIN-CONTAINING PROTEIN 4 TMCO4"/>
    <property type="match status" value="1"/>
</dbReference>
<dbReference type="PANTHER" id="PTHR17920:SF3">
    <property type="entry name" value="TRANSMEMBRANE AND COILED-COIL DOMAIN-CONTAINING PROTEIN 4"/>
    <property type="match status" value="1"/>
</dbReference>
<name>A0A8S1EYA0_9PELO</name>
<dbReference type="AlphaFoldDB" id="A0A8S1EYA0"/>
<evidence type="ECO:0000256" key="2">
    <source>
        <dbReference type="ARBA" id="ARBA00009824"/>
    </source>
</evidence>
<dbReference type="Pfam" id="PF05277">
    <property type="entry name" value="DUF726"/>
    <property type="match status" value="1"/>
</dbReference>
<dbReference type="Proteomes" id="UP000494206">
    <property type="component" value="Unassembled WGS sequence"/>
</dbReference>
<organism evidence="8 9">
    <name type="scientific">Caenorhabditis bovis</name>
    <dbReference type="NCBI Taxonomy" id="2654633"/>
    <lineage>
        <taxon>Eukaryota</taxon>
        <taxon>Metazoa</taxon>
        <taxon>Ecdysozoa</taxon>
        <taxon>Nematoda</taxon>
        <taxon>Chromadorea</taxon>
        <taxon>Rhabditida</taxon>
        <taxon>Rhabditina</taxon>
        <taxon>Rhabditomorpha</taxon>
        <taxon>Rhabditoidea</taxon>
        <taxon>Rhabditidae</taxon>
        <taxon>Peloderinae</taxon>
        <taxon>Caenorhabditis</taxon>
    </lineage>
</organism>
<dbReference type="InterPro" id="IPR007941">
    <property type="entry name" value="DUF726"/>
</dbReference>
<evidence type="ECO:0000256" key="6">
    <source>
        <dbReference type="SAM" id="MobiDB-lite"/>
    </source>
</evidence>
<evidence type="ECO:0008006" key="10">
    <source>
        <dbReference type="Google" id="ProtNLM"/>
    </source>
</evidence>
<feature type="compositionally biased region" description="Low complexity" evidence="6">
    <location>
        <begin position="9"/>
        <end position="20"/>
    </location>
</feature>
<dbReference type="InterPro" id="IPR029058">
    <property type="entry name" value="AB_hydrolase_fold"/>
</dbReference>
<comment type="subcellular location">
    <subcellularLocation>
        <location evidence="1">Membrane</location>
        <topology evidence="1">Multi-pass membrane protein</topology>
    </subcellularLocation>
</comment>
<comment type="caution">
    <text evidence="8">The sequence shown here is derived from an EMBL/GenBank/DDBJ whole genome shotgun (WGS) entry which is preliminary data.</text>
</comment>
<accession>A0A8S1EYA0</accession>
<evidence type="ECO:0000256" key="1">
    <source>
        <dbReference type="ARBA" id="ARBA00004141"/>
    </source>
</evidence>
<evidence type="ECO:0000256" key="4">
    <source>
        <dbReference type="ARBA" id="ARBA00022989"/>
    </source>
</evidence>
<dbReference type="SUPFAM" id="SSF53474">
    <property type="entry name" value="alpha/beta-Hydrolases"/>
    <property type="match status" value="1"/>
</dbReference>
<evidence type="ECO:0000256" key="7">
    <source>
        <dbReference type="SAM" id="Phobius"/>
    </source>
</evidence>
<evidence type="ECO:0000256" key="3">
    <source>
        <dbReference type="ARBA" id="ARBA00022692"/>
    </source>
</evidence>
<keyword evidence="4 7" id="KW-1133">Transmembrane helix</keyword>
<reference evidence="8 9" key="1">
    <citation type="submission" date="2020-04" db="EMBL/GenBank/DDBJ databases">
        <authorList>
            <person name="Laetsch R D."/>
            <person name="Stevens L."/>
            <person name="Kumar S."/>
            <person name="Blaxter L. M."/>
        </authorList>
    </citation>
    <scope>NUCLEOTIDE SEQUENCE [LARGE SCALE GENOMIC DNA]</scope>
</reference>
<keyword evidence="9" id="KW-1185">Reference proteome</keyword>
<gene>
    <name evidence="8" type="ORF">CBOVIS_LOCUS6984</name>
</gene>
<evidence type="ECO:0000313" key="9">
    <source>
        <dbReference type="Proteomes" id="UP000494206"/>
    </source>
</evidence>
<dbReference type="EMBL" id="CADEPM010000004">
    <property type="protein sequence ID" value="CAB3404693.1"/>
    <property type="molecule type" value="Genomic_DNA"/>
</dbReference>
<keyword evidence="3 7" id="KW-0812">Transmembrane</keyword>
<evidence type="ECO:0000256" key="5">
    <source>
        <dbReference type="ARBA" id="ARBA00023136"/>
    </source>
</evidence>
<evidence type="ECO:0000313" key="8">
    <source>
        <dbReference type="EMBL" id="CAB3404693.1"/>
    </source>
</evidence>
<feature type="transmembrane region" description="Helical" evidence="7">
    <location>
        <begin position="264"/>
        <end position="288"/>
    </location>
</feature>
<dbReference type="GO" id="GO:0016020">
    <property type="term" value="C:membrane"/>
    <property type="evidence" value="ECO:0007669"/>
    <property type="project" value="UniProtKB-SubCell"/>
</dbReference>